<feature type="chain" id="PRO_5045982154" description="acid phosphatase" evidence="6">
    <location>
        <begin position="29"/>
        <end position="326"/>
    </location>
</feature>
<evidence type="ECO:0000259" key="7">
    <source>
        <dbReference type="Pfam" id="PF00149"/>
    </source>
</evidence>
<proteinExistence type="predicted"/>
<dbReference type="InterPro" id="IPR029052">
    <property type="entry name" value="Metallo-depent_PP-like"/>
</dbReference>
<dbReference type="RefSeq" id="WP_345213301.1">
    <property type="nucleotide sequence ID" value="NZ_BAABFT010000015.1"/>
</dbReference>
<dbReference type="CDD" id="cd07378">
    <property type="entry name" value="MPP_ACP5"/>
    <property type="match status" value="1"/>
</dbReference>
<dbReference type="PANTHER" id="PTHR10161">
    <property type="entry name" value="TARTRATE-RESISTANT ACID PHOSPHATASE TYPE 5"/>
    <property type="match status" value="1"/>
</dbReference>
<accession>A0ABP8H7N4</accession>
<gene>
    <name evidence="8" type="ORF">GCM10023149_43570</name>
</gene>
<dbReference type="PROSITE" id="PS51318">
    <property type="entry name" value="TAT"/>
    <property type="match status" value="1"/>
</dbReference>
<dbReference type="EC" id="3.1.3.2" evidence="2 5"/>
<dbReference type="EMBL" id="BAABFT010000015">
    <property type="protein sequence ID" value="GAA4335517.1"/>
    <property type="molecule type" value="Genomic_DNA"/>
</dbReference>
<evidence type="ECO:0000256" key="6">
    <source>
        <dbReference type="SAM" id="SignalP"/>
    </source>
</evidence>
<evidence type="ECO:0000256" key="5">
    <source>
        <dbReference type="PIRNR" id="PIRNR000898"/>
    </source>
</evidence>
<name>A0ABP8H7N4_9SPHI</name>
<dbReference type="InterPro" id="IPR024927">
    <property type="entry name" value="Acid_PPase"/>
</dbReference>
<dbReference type="Proteomes" id="UP001500582">
    <property type="component" value="Unassembled WGS sequence"/>
</dbReference>
<dbReference type="SUPFAM" id="SSF56300">
    <property type="entry name" value="Metallo-dependent phosphatases"/>
    <property type="match status" value="1"/>
</dbReference>
<sequence length="326" mass="36896">MKRRDFVKQTALTAFGAAIIGAPVAALADGGVTHLESEDVSPRAALADDYPLHFMAIGDWGRNGEYDQTEVAKQMGIWGANNPNNFVISVGDNFYPNGVISEQDPLFHYSFENIYTAHSLQCDWHVVMGNHDYHGDPDAQVRYSKVSRRWNMPARYYTKEVSLGKDKGKVAFIMMDTDPFLHDNLKEQVDQQMVWLNKTLEQLQPDVKWKIVVGHHPYYTVGPRIKNYDTLTMREKLAKVFEKHKVDIYLSGHDHSLQHLKPEGYTHQLISGAGSELTPVSTGIPYSKFEASEHGFMYFSVRAGRVNVKAINKDGKVIYDTNIDKA</sequence>
<dbReference type="Pfam" id="PF00149">
    <property type="entry name" value="Metallophos"/>
    <property type="match status" value="1"/>
</dbReference>
<dbReference type="PANTHER" id="PTHR10161:SF14">
    <property type="entry name" value="TARTRATE-RESISTANT ACID PHOSPHATASE TYPE 5"/>
    <property type="match status" value="1"/>
</dbReference>
<dbReference type="PIRSF" id="PIRSF000898">
    <property type="entry name" value="Acid_Ptase_5"/>
    <property type="match status" value="1"/>
</dbReference>
<feature type="signal peptide" evidence="6">
    <location>
        <begin position="1"/>
        <end position="28"/>
    </location>
</feature>
<evidence type="ECO:0000256" key="4">
    <source>
        <dbReference type="ARBA" id="ARBA00022801"/>
    </source>
</evidence>
<protein>
    <recommendedName>
        <fullName evidence="2 5">acid phosphatase</fullName>
        <ecNumber evidence="2 5">3.1.3.2</ecNumber>
    </recommendedName>
</protein>
<keyword evidence="3 6" id="KW-0732">Signal</keyword>
<evidence type="ECO:0000256" key="3">
    <source>
        <dbReference type="ARBA" id="ARBA00022729"/>
    </source>
</evidence>
<feature type="domain" description="Calcineurin-like phosphoesterase" evidence="7">
    <location>
        <begin position="53"/>
        <end position="256"/>
    </location>
</feature>
<comment type="catalytic activity">
    <reaction evidence="1 5">
        <text>a phosphate monoester + H2O = an alcohol + phosphate</text>
        <dbReference type="Rhea" id="RHEA:15017"/>
        <dbReference type="ChEBI" id="CHEBI:15377"/>
        <dbReference type="ChEBI" id="CHEBI:30879"/>
        <dbReference type="ChEBI" id="CHEBI:43474"/>
        <dbReference type="ChEBI" id="CHEBI:67140"/>
        <dbReference type="EC" id="3.1.3.2"/>
    </reaction>
</comment>
<evidence type="ECO:0000256" key="2">
    <source>
        <dbReference type="ARBA" id="ARBA00012646"/>
    </source>
</evidence>
<evidence type="ECO:0000256" key="1">
    <source>
        <dbReference type="ARBA" id="ARBA00000032"/>
    </source>
</evidence>
<organism evidence="8 9">
    <name type="scientific">Mucilaginibacter gynuensis</name>
    <dbReference type="NCBI Taxonomy" id="1302236"/>
    <lineage>
        <taxon>Bacteria</taxon>
        <taxon>Pseudomonadati</taxon>
        <taxon>Bacteroidota</taxon>
        <taxon>Sphingobacteriia</taxon>
        <taxon>Sphingobacteriales</taxon>
        <taxon>Sphingobacteriaceae</taxon>
        <taxon>Mucilaginibacter</taxon>
    </lineage>
</organism>
<reference evidence="9" key="1">
    <citation type="journal article" date="2019" name="Int. J. Syst. Evol. Microbiol.">
        <title>The Global Catalogue of Microorganisms (GCM) 10K type strain sequencing project: providing services to taxonomists for standard genome sequencing and annotation.</title>
        <authorList>
            <consortium name="The Broad Institute Genomics Platform"/>
            <consortium name="The Broad Institute Genome Sequencing Center for Infectious Disease"/>
            <person name="Wu L."/>
            <person name="Ma J."/>
        </authorList>
    </citation>
    <scope>NUCLEOTIDE SEQUENCE [LARGE SCALE GENOMIC DNA]</scope>
    <source>
        <strain evidence="9">JCM 17705</strain>
    </source>
</reference>
<dbReference type="InterPro" id="IPR004843">
    <property type="entry name" value="Calcineurin-like_PHP"/>
</dbReference>
<keyword evidence="5" id="KW-0408">Iron</keyword>
<keyword evidence="9" id="KW-1185">Reference proteome</keyword>
<dbReference type="InterPro" id="IPR006311">
    <property type="entry name" value="TAT_signal"/>
</dbReference>
<comment type="caution">
    <text evidence="8">The sequence shown here is derived from an EMBL/GenBank/DDBJ whole genome shotgun (WGS) entry which is preliminary data.</text>
</comment>
<evidence type="ECO:0000313" key="8">
    <source>
        <dbReference type="EMBL" id="GAA4335517.1"/>
    </source>
</evidence>
<keyword evidence="4 5" id="KW-0378">Hydrolase</keyword>
<evidence type="ECO:0000313" key="9">
    <source>
        <dbReference type="Proteomes" id="UP001500582"/>
    </source>
</evidence>
<dbReference type="Gene3D" id="3.60.21.10">
    <property type="match status" value="1"/>
</dbReference>
<dbReference type="InterPro" id="IPR051558">
    <property type="entry name" value="Metallophosphoesterase_PAP"/>
</dbReference>